<reference evidence="15 16" key="1">
    <citation type="submission" date="2017-12" db="EMBL/GenBank/DDBJ databases">
        <title>Phylogenetic diversity of female urinary microbiome.</title>
        <authorList>
            <person name="Thomas-White K."/>
            <person name="Wolfe A.J."/>
        </authorList>
    </citation>
    <scope>NUCLEOTIDE SEQUENCE [LARGE SCALE GENOMIC DNA]</scope>
    <source>
        <strain evidence="15 16">UMB0064</strain>
    </source>
</reference>
<dbReference type="InterPro" id="IPR029026">
    <property type="entry name" value="tRNA_m1G_MTases_N"/>
</dbReference>
<keyword evidence="7 12" id="KW-0489">Methyltransferase</keyword>
<evidence type="ECO:0000256" key="11">
    <source>
        <dbReference type="ARBA" id="ARBA00047944"/>
    </source>
</evidence>
<dbReference type="InterPro" id="IPR046887">
    <property type="entry name" value="RsmE_PUA-like"/>
</dbReference>
<evidence type="ECO:0000256" key="4">
    <source>
        <dbReference type="ARBA" id="ARBA00013673"/>
    </source>
</evidence>
<evidence type="ECO:0000259" key="13">
    <source>
        <dbReference type="Pfam" id="PF04452"/>
    </source>
</evidence>
<evidence type="ECO:0000256" key="3">
    <source>
        <dbReference type="ARBA" id="ARBA00012328"/>
    </source>
</evidence>
<sequence length="255" mass="27651">MFVVRQDTDKPADFPTHSGEQYILPSAISMHALKSMRLGEGEQLCLTDGLGRVATARVSDTAAGTVMIEAIDQIEVPCVKLGLIQALAKSGRDEQAIEMATEIGVDSVMPWQSQRSIVQWKGNKAEKALRKWKDVLVSATEQSRRALLPQLESMKTTKQLVEWTKQATEAGDIVAVLHQDATDTWSRIEEHVKSLNTECTIWVAVGPEGGISDDEVAQLTAAGAHVCVIGSNILRASSAGSVALTLLSRVLERYA</sequence>
<dbReference type="GO" id="GO:0005737">
    <property type="term" value="C:cytoplasm"/>
    <property type="evidence" value="ECO:0007669"/>
    <property type="project" value="UniProtKB-SubCell"/>
</dbReference>
<feature type="domain" description="Ribosomal RNA small subunit methyltransferase E PUA-like" evidence="14">
    <location>
        <begin position="31"/>
        <end position="61"/>
    </location>
</feature>
<dbReference type="Gene3D" id="3.40.1280.10">
    <property type="match status" value="1"/>
</dbReference>
<evidence type="ECO:0000256" key="6">
    <source>
        <dbReference type="ARBA" id="ARBA00022552"/>
    </source>
</evidence>
<dbReference type="Proteomes" id="UP000242263">
    <property type="component" value="Unassembled WGS sequence"/>
</dbReference>
<dbReference type="Pfam" id="PF20260">
    <property type="entry name" value="PUA_4"/>
    <property type="match status" value="1"/>
</dbReference>
<evidence type="ECO:0000256" key="1">
    <source>
        <dbReference type="ARBA" id="ARBA00004496"/>
    </source>
</evidence>
<evidence type="ECO:0000256" key="12">
    <source>
        <dbReference type="PIRNR" id="PIRNR015601"/>
    </source>
</evidence>
<keyword evidence="5 12" id="KW-0963">Cytoplasm</keyword>
<dbReference type="EC" id="2.1.1.193" evidence="3 12"/>
<feature type="domain" description="Ribosomal RNA small subunit methyltransferase E methyltransferase" evidence="13">
    <location>
        <begin position="80"/>
        <end position="247"/>
    </location>
</feature>
<dbReference type="InterPro" id="IPR046886">
    <property type="entry name" value="RsmE_MTase_dom"/>
</dbReference>
<dbReference type="SUPFAM" id="SSF75217">
    <property type="entry name" value="alpha/beta knot"/>
    <property type="match status" value="1"/>
</dbReference>
<dbReference type="SUPFAM" id="SSF88697">
    <property type="entry name" value="PUA domain-like"/>
    <property type="match status" value="1"/>
</dbReference>
<organism evidence="15 16">
    <name type="scientific">Alloscardovia omnicolens</name>
    <dbReference type="NCBI Taxonomy" id="419015"/>
    <lineage>
        <taxon>Bacteria</taxon>
        <taxon>Bacillati</taxon>
        <taxon>Actinomycetota</taxon>
        <taxon>Actinomycetes</taxon>
        <taxon>Bifidobacteriales</taxon>
        <taxon>Bifidobacteriaceae</taxon>
        <taxon>Alloscardovia</taxon>
    </lineage>
</organism>
<keyword evidence="9 12" id="KW-0949">S-adenosyl-L-methionine</keyword>
<dbReference type="NCBIfam" id="TIGR00046">
    <property type="entry name" value="RsmE family RNA methyltransferase"/>
    <property type="match status" value="1"/>
</dbReference>
<accession>A0A2I1M881</accession>
<evidence type="ECO:0000256" key="10">
    <source>
        <dbReference type="ARBA" id="ARBA00025699"/>
    </source>
</evidence>
<dbReference type="Pfam" id="PF04452">
    <property type="entry name" value="Methyltrans_RNA"/>
    <property type="match status" value="1"/>
</dbReference>
<comment type="function">
    <text evidence="10 12">Specifically methylates the N3 position of the uracil ring of uridine 1498 (m3U1498) in 16S rRNA. Acts on the fully assembled 30S ribosomal subunit.</text>
</comment>
<evidence type="ECO:0000256" key="5">
    <source>
        <dbReference type="ARBA" id="ARBA00022490"/>
    </source>
</evidence>
<evidence type="ECO:0000259" key="14">
    <source>
        <dbReference type="Pfam" id="PF20260"/>
    </source>
</evidence>
<evidence type="ECO:0000313" key="16">
    <source>
        <dbReference type="Proteomes" id="UP000242263"/>
    </source>
</evidence>
<dbReference type="GO" id="GO:0070042">
    <property type="term" value="F:rRNA (uridine-N3-)-methyltransferase activity"/>
    <property type="evidence" value="ECO:0007669"/>
    <property type="project" value="TreeGrafter"/>
</dbReference>
<dbReference type="PIRSF" id="PIRSF015601">
    <property type="entry name" value="MTase_slr0722"/>
    <property type="match status" value="1"/>
</dbReference>
<evidence type="ECO:0000256" key="9">
    <source>
        <dbReference type="ARBA" id="ARBA00022691"/>
    </source>
</evidence>
<dbReference type="EMBL" id="PKGU01000001">
    <property type="protein sequence ID" value="PKZ16330.1"/>
    <property type="molecule type" value="Genomic_DNA"/>
</dbReference>
<protein>
    <recommendedName>
        <fullName evidence="4 12">Ribosomal RNA small subunit methyltransferase E</fullName>
        <ecNumber evidence="3 12">2.1.1.193</ecNumber>
    </recommendedName>
</protein>
<dbReference type="NCBIfam" id="NF008693">
    <property type="entry name" value="PRK11713.2-3"/>
    <property type="match status" value="1"/>
</dbReference>
<comment type="caution">
    <text evidence="15">The sequence shown here is derived from an EMBL/GenBank/DDBJ whole genome shotgun (WGS) entry which is preliminary data.</text>
</comment>
<dbReference type="PANTHER" id="PTHR30027:SF3">
    <property type="entry name" value="16S RRNA (URACIL(1498)-N(3))-METHYLTRANSFERASE"/>
    <property type="match status" value="1"/>
</dbReference>
<evidence type="ECO:0000256" key="8">
    <source>
        <dbReference type="ARBA" id="ARBA00022679"/>
    </source>
</evidence>
<dbReference type="CDD" id="cd18084">
    <property type="entry name" value="RsmE-like"/>
    <property type="match status" value="1"/>
</dbReference>
<dbReference type="PANTHER" id="PTHR30027">
    <property type="entry name" value="RIBOSOMAL RNA SMALL SUBUNIT METHYLTRANSFERASE E"/>
    <property type="match status" value="1"/>
</dbReference>
<keyword evidence="8 12" id="KW-0808">Transferase</keyword>
<comment type="similarity">
    <text evidence="2 12">Belongs to the RNA methyltransferase RsmE family.</text>
</comment>
<evidence type="ECO:0000256" key="7">
    <source>
        <dbReference type="ARBA" id="ARBA00022603"/>
    </source>
</evidence>
<evidence type="ECO:0000313" key="15">
    <source>
        <dbReference type="EMBL" id="PKZ16330.1"/>
    </source>
</evidence>
<keyword evidence="6 12" id="KW-0698">rRNA processing</keyword>
<proteinExistence type="inferred from homology"/>
<gene>
    <name evidence="15" type="ORF">CYJ32_00535</name>
</gene>
<dbReference type="InterPro" id="IPR015947">
    <property type="entry name" value="PUA-like_sf"/>
</dbReference>
<comment type="subcellular location">
    <subcellularLocation>
        <location evidence="1 12">Cytoplasm</location>
    </subcellularLocation>
</comment>
<evidence type="ECO:0000256" key="2">
    <source>
        <dbReference type="ARBA" id="ARBA00005528"/>
    </source>
</evidence>
<comment type="catalytic activity">
    <reaction evidence="11 12">
        <text>uridine(1498) in 16S rRNA + S-adenosyl-L-methionine = N(3)-methyluridine(1498) in 16S rRNA + S-adenosyl-L-homocysteine + H(+)</text>
        <dbReference type="Rhea" id="RHEA:42920"/>
        <dbReference type="Rhea" id="RHEA-COMP:10283"/>
        <dbReference type="Rhea" id="RHEA-COMP:10284"/>
        <dbReference type="ChEBI" id="CHEBI:15378"/>
        <dbReference type="ChEBI" id="CHEBI:57856"/>
        <dbReference type="ChEBI" id="CHEBI:59789"/>
        <dbReference type="ChEBI" id="CHEBI:65315"/>
        <dbReference type="ChEBI" id="CHEBI:74502"/>
        <dbReference type="EC" id="2.1.1.193"/>
    </reaction>
</comment>
<dbReference type="InterPro" id="IPR029028">
    <property type="entry name" value="Alpha/beta_knot_MTases"/>
</dbReference>
<dbReference type="Gene3D" id="2.40.240.20">
    <property type="entry name" value="Hypothetical PUA domain-like, domain 1"/>
    <property type="match status" value="1"/>
</dbReference>
<name>A0A2I1M881_9BIFI</name>
<dbReference type="InterPro" id="IPR006700">
    <property type="entry name" value="RsmE"/>
</dbReference>
<dbReference type="AlphaFoldDB" id="A0A2I1M881"/>
<dbReference type="GO" id="GO:0070475">
    <property type="term" value="P:rRNA base methylation"/>
    <property type="evidence" value="ECO:0007669"/>
    <property type="project" value="TreeGrafter"/>
</dbReference>